<dbReference type="AlphaFoldDB" id="A0A5C3Q765"/>
<protein>
    <submittedName>
        <fullName evidence="1">Uncharacterized protein</fullName>
    </submittedName>
</protein>
<evidence type="ECO:0000313" key="1">
    <source>
        <dbReference type="EMBL" id="TFK97842.1"/>
    </source>
</evidence>
<proteinExistence type="predicted"/>
<keyword evidence="2" id="KW-1185">Reference proteome</keyword>
<organism evidence="1 2">
    <name type="scientific">Pterulicium gracile</name>
    <dbReference type="NCBI Taxonomy" id="1884261"/>
    <lineage>
        <taxon>Eukaryota</taxon>
        <taxon>Fungi</taxon>
        <taxon>Dikarya</taxon>
        <taxon>Basidiomycota</taxon>
        <taxon>Agaricomycotina</taxon>
        <taxon>Agaricomycetes</taxon>
        <taxon>Agaricomycetidae</taxon>
        <taxon>Agaricales</taxon>
        <taxon>Pleurotineae</taxon>
        <taxon>Pterulaceae</taxon>
        <taxon>Pterulicium</taxon>
    </lineage>
</organism>
<reference evidence="1 2" key="1">
    <citation type="journal article" date="2019" name="Nat. Ecol. Evol.">
        <title>Megaphylogeny resolves global patterns of mushroom evolution.</title>
        <authorList>
            <person name="Varga T."/>
            <person name="Krizsan K."/>
            <person name="Foldi C."/>
            <person name="Dima B."/>
            <person name="Sanchez-Garcia M."/>
            <person name="Sanchez-Ramirez S."/>
            <person name="Szollosi G.J."/>
            <person name="Szarkandi J.G."/>
            <person name="Papp V."/>
            <person name="Albert L."/>
            <person name="Andreopoulos W."/>
            <person name="Angelini C."/>
            <person name="Antonin V."/>
            <person name="Barry K.W."/>
            <person name="Bougher N.L."/>
            <person name="Buchanan P."/>
            <person name="Buyck B."/>
            <person name="Bense V."/>
            <person name="Catcheside P."/>
            <person name="Chovatia M."/>
            <person name="Cooper J."/>
            <person name="Damon W."/>
            <person name="Desjardin D."/>
            <person name="Finy P."/>
            <person name="Geml J."/>
            <person name="Haridas S."/>
            <person name="Hughes K."/>
            <person name="Justo A."/>
            <person name="Karasinski D."/>
            <person name="Kautmanova I."/>
            <person name="Kiss B."/>
            <person name="Kocsube S."/>
            <person name="Kotiranta H."/>
            <person name="LaButti K.M."/>
            <person name="Lechner B.E."/>
            <person name="Liimatainen K."/>
            <person name="Lipzen A."/>
            <person name="Lukacs Z."/>
            <person name="Mihaltcheva S."/>
            <person name="Morgado L.N."/>
            <person name="Niskanen T."/>
            <person name="Noordeloos M.E."/>
            <person name="Ohm R.A."/>
            <person name="Ortiz-Santana B."/>
            <person name="Ovrebo C."/>
            <person name="Racz N."/>
            <person name="Riley R."/>
            <person name="Savchenko A."/>
            <person name="Shiryaev A."/>
            <person name="Soop K."/>
            <person name="Spirin V."/>
            <person name="Szebenyi C."/>
            <person name="Tomsovsky M."/>
            <person name="Tulloss R.E."/>
            <person name="Uehling J."/>
            <person name="Grigoriev I.V."/>
            <person name="Vagvolgyi C."/>
            <person name="Papp T."/>
            <person name="Martin F.M."/>
            <person name="Miettinen O."/>
            <person name="Hibbett D.S."/>
            <person name="Nagy L.G."/>
        </authorList>
    </citation>
    <scope>NUCLEOTIDE SEQUENCE [LARGE SCALE GENOMIC DNA]</scope>
    <source>
        <strain evidence="1 2">CBS 309.79</strain>
    </source>
</reference>
<accession>A0A5C3Q765</accession>
<gene>
    <name evidence="1" type="ORF">BDV98DRAFT_252005</name>
</gene>
<dbReference type="EMBL" id="ML178844">
    <property type="protein sequence ID" value="TFK97842.1"/>
    <property type="molecule type" value="Genomic_DNA"/>
</dbReference>
<name>A0A5C3Q765_9AGAR</name>
<dbReference type="Proteomes" id="UP000305067">
    <property type="component" value="Unassembled WGS sequence"/>
</dbReference>
<sequence length="96" mass="11157">MRLRRIEDRSVTLCLDEGLLGRRWLVLRHLSILLCNMTFVVGCPRMMLRFKGRRVCSYYAVCCGDAQECICICFWMSLSLRVPLEVDCASLLNAMY</sequence>
<evidence type="ECO:0000313" key="2">
    <source>
        <dbReference type="Proteomes" id="UP000305067"/>
    </source>
</evidence>